<dbReference type="AlphaFoldDB" id="T0YL45"/>
<organism evidence="2">
    <name type="scientific">mine drainage metagenome</name>
    <dbReference type="NCBI Taxonomy" id="410659"/>
    <lineage>
        <taxon>unclassified sequences</taxon>
        <taxon>metagenomes</taxon>
        <taxon>ecological metagenomes</taxon>
    </lineage>
</organism>
<reference evidence="2" key="2">
    <citation type="journal article" date="2014" name="ISME J.">
        <title>Microbial stratification in low pH oxic and suboxic macroscopic growths along an acid mine drainage.</title>
        <authorList>
            <person name="Mendez-Garcia C."/>
            <person name="Mesa V."/>
            <person name="Sprenger R.R."/>
            <person name="Richter M."/>
            <person name="Diez M.S."/>
            <person name="Solano J."/>
            <person name="Bargiela R."/>
            <person name="Golyshina O.V."/>
            <person name="Manteca A."/>
            <person name="Ramos J.L."/>
            <person name="Gallego J.R."/>
            <person name="Llorente I."/>
            <person name="Martins Dos Santos V.A."/>
            <person name="Jensen O.N."/>
            <person name="Pelaez A.I."/>
            <person name="Sanchez J."/>
            <person name="Ferrer M."/>
        </authorList>
    </citation>
    <scope>NUCLEOTIDE SEQUENCE</scope>
</reference>
<dbReference type="EMBL" id="AUZZ01009346">
    <property type="protein sequence ID" value="EQD33843.1"/>
    <property type="molecule type" value="Genomic_DNA"/>
</dbReference>
<dbReference type="Gene3D" id="3.40.50.10260">
    <property type="entry name" value="YjeF N-terminal domain"/>
    <property type="match status" value="1"/>
</dbReference>
<dbReference type="GO" id="GO:0016301">
    <property type="term" value="F:kinase activity"/>
    <property type="evidence" value="ECO:0007669"/>
    <property type="project" value="UniProtKB-KW"/>
</dbReference>
<proteinExistence type="predicted"/>
<dbReference type="Pfam" id="PF03853">
    <property type="entry name" value="YjeF_N"/>
    <property type="match status" value="1"/>
</dbReference>
<gene>
    <name evidence="2" type="ORF">B2A_12945</name>
</gene>
<feature type="non-terminal residue" evidence="2">
    <location>
        <position position="152"/>
    </location>
</feature>
<dbReference type="PROSITE" id="PS51385">
    <property type="entry name" value="YJEF_N"/>
    <property type="match status" value="1"/>
</dbReference>
<dbReference type="InterPro" id="IPR004443">
    <property type="entry name" value="YjeF_N_dom"/>
</dbReference>
<reference evidence="2" key="1">
    <citation type="submission" date="2013-08" db="EMBL/GenBank/DDBJ databases">
        <authorList>
            <person name="Mendez C."/>
            <person name="Richter M."/>
            <person name="Ferrer M."/>
            <person name="Sanchez J."/>
        </authorList>
    </citation>
    <scope>NUCLEOTIDE SEQUENCE</scope>
</reference>
<protein>
    <submittedName>
        <fullName evidence="2">Carbohydrate kinase, YjeF related protein</fullName>
    </submittedName>
</protein>
<accession>T0YL45</accession>
<name>T0YL45_9ZZZZ</name>
<keyword evidence="2" id="KW-0418">Kinase</keyword>
<dbReference type="SUPFAM" id="SSF64153">
    <property type="entry name" value="YjeF N-terminal domain-like"/>
    <property type="match status" value="1"/>
</dbReference>
<comment type="caution">
    <text evidence="2">The sequence shown here is derived from an EMBL/GenBank/DDBJ whole genome shotgun (WGS) entry which is preliminary data.</text>
</comment>
<feature type="domain" description="YjeF N-terminal" evidence="1">
    <location>
        <begin position="1"/>
        <end position="144"/>
    </location>
</feature>
<dbReference type="InterPro" id="IPR036652">
    <property type="entry name" value="YjeF_N_dom_sf"/>
</dbReference>
<evidence type="ECO:0000313" key="2">
    <source>
        <dbReference type="EMBL" id="EQD33843.1"/>
    </source>
</evidence>
<evidence type="ECO:0000259" key="1">
    <source>
        <dbReference type="PROSITE" id="PS51385"/>
    </source>
</evidence>
<sequence>MARDAGFEVRVLAVSPPERLRGDALRACEDWRAGGGPIQSCSAQALAACDVIVDGLLGTGLAGEVRAESAQVIAAINASGRAVLALDVPSGLDADTGVPLGAAVRAECTVTFVALKTGLFLGEGPSHGGVLYFDDLALTDALPQMPVPRLER</sequence>
<keyword evidence="2" id="KW-0808">Transferase</keyword>